<dbReference type="GO" id="GO:0000329">
    <property type="term" value="C:fungal-type vacuole membrane"/>
    <property type="evidence" value="ECO:0007669"/>
    <property type="project" value="TreeGrafter"/>
</dbReference>
<evidence type="ECO:0000256" key="7">
    <source>
        <dbReference type="SAM" id="Phobius"/>
    </source>
</evidence>
<dbReference type="Pfam" id="PF04193">
    <property type="entry name" value="PQ-loop"/>
    <property type="match status" value="2"/>
</dbReference>
<evidence type="ECO:0000256" key="5">
    <source>
        <dbReference type="ARBA" id="ARBA00038039"/>
    </source>
</evidence>
<evidence type="ECO:0000313" key="9">
    <source>
        <dbReference type="Proteomes" id="UP000789342"/>
    </source>
</evidence>
<evidence type="ECO:0000256" key="3">
    <source>
        <dbReference type="ARBA" id="ARBA00022989"/>
    </source>
</evidence>
<dbReference type="Proteomes" id="UP000789342">
    <property type="component" value="Unassembled WGS sequence"/>
</dbReference>
<evidence type="ECO:0000256" key="6">
    <source>
        <dbReference type="ARBA" id="ARBA00050768"/>
    </source>
</evidence>
<reference evidence="8" key="1">
    <citation type="submission" date="2021-06" db="EMBL/GenBank/DDBJ databases">
        <authorList>
            <person name="Kallberg Y."/>
            <person name="Tangrot J."/>
            <person name="Rosling A."/>
        </authorList>
    </citation>
    <scope>NUCLEOTIDE SEQUENCE</scope>
    <source>
        <strain evidence="8">CL551</strain>
    </source>
</reference>
<dbReference type="AlphaFoldDB" id="A0A9N9H0I9"/>
<dbReference type="OrthoDB" id="8048523at2759"/>
<gene>
    <name evidence="8" type="ORF">AMORRO_LOCUS9860</name>
</gene>
<dbReference type="Gene3D" id="1.20.1280.290">
    <property type="match status" value="2"/>
</dbReference>
<evidence type="ECO:0000256" key="1">
    <source>
        <dbReference type="ARBA" id="ARBA00004141"/>
    </source>
</evidence>
<protein>
    <submittedName>
        <fullName evidence="8">16298_t:CDS:1</fullName>
    </submittedName>
</protein>
<sequence>MAESCDPLIRDGVSYIQWIFDTFGSCIYGNQELISIAFGYLSVFCWLNAQFPQLIENFRNKSVSGLSVPFLFNWLLGDISNLLGCILTNQLPFQVYLAIYFCIVDLCLFYQYFYYTRGRASIRELTRNSSDEERKKLEINSSHKDITTVTTFAIMFLMFHFTRRTASTITTSSLHALRSPNVDDIPSKTFFQENSLLIGRIFAWTCAILYLSSRIPQIIKNHKRKSVEGLSIFMFIFAALGNLNYSLSIFINPRFSRDDSYVRETIPYVLGAIGTLGFDLTIFVQWYRWRRNNKGVDKATYAMLMSDEVCEEALMMDEIYKRNSIESEDSSNYDD</sequence>
<comment type="catalytic activity">
    <reaction evidence="6">
        <text>L-histidine(out) + L-arginine(in) = L-histidine(in) + L-arginine(out)</text>
        <dbReference type="Rhea" id="RHEA:71063"/>
        <dbReference type="ChEBI" id="CHEBI:32682"/>
        <dbReference type="ChEBI" id="CHEBI:57595"/>
    </reaction>
</comment>
<evidence type="ECO:0000256" key="2">
    <source>
        <dbReference type="ARBA" id="ARBA00022692"/>
    </source>
</evidence>
<dbReference type="GO" id="GO:0015174">
    <property type="term" value="F:basic amino acid transmembrane transporter activity"/>
    <property type="evidence" value="ECO:0007669"/>
    <property type="project" value="TreeGrafter"/>
</dbReference>
<dbReference type="InterPro" id="IPR051415">
    <property type="entry name" value="LAAT-1"/>
</dbReference>
<evidence type="ECO:0000256" key="4">
    <source>
        <dbReference type="ARBA" id="ARBA00023136"/>
    </source>
</evidence>
<keyword evidence="2 7" id="KW-0812">Transmembrane</keyword>
<comment type="subcellular location">
    <subcellularLocation>
        <location evidence="1">Membrane</location>
        <topology evidence="1">Multi-pass membrane protein</topology>
    </subcellularLocation>
</comment>
<dbReference type="EMBL" id="CAJVPV010010187">
    <property type="protein sequence ID" value="CAG8648798.1"/>
    <property type="molecule type" value="Genomic_DNA"/>
</dbReference>
<accession>A0A9N9H0I9</accession>
<feature type="transmembrane region" description="Helical" evidence="7">
    <location>
        <begin position="227"/>
        <end position="245"/>
    </location>
</feature>
<dbReference type="InterPro" id="IPR006603">
    <property type="entry name" value="PQ-loop_rpt"/>
</dbReference>
<feature type="transmembrane region" description="Helical" evidence="7">
    <location>
        <begin position="265"/>
        <end position="284"/>
    </location>
</feature>
<keyword evidence="3 7" id="KW-1133">Transmembrane helix</keyword>
<dbReference type="FunFam" id="1.20.1280.290:FF:000009">
    <property type="entry name" value="PQ loop repeat family protein"/>
    <property type="match status" value="1"/>
</dbReference>
<keyword evidence="9" id="KW-1185">Reference proteome</keyword>
<evidence type="ECO:0000313" key="8">
    <source>
        <dbReference type="EMBL" id="CAG8648798.1"/>
    </source>
</evidence>
<dbReference type="SMART" id="SM00679">
    <property type="entry name" value="CTNS"/>
    <property type="match status" value="2"/>
</dbReference>
<name>A0A9N9H0I9_9GLOM</name>
<organism evidence="8 9">
    <name type="scientific">Acaulospora morrowiae</name>
    <dbReference type="NCBI Taxonomy" id="94023"/>
    <lineage>
        <taxon>Eukaryota</taxon>
        <taxon>Fungi</taxon>
        <taxon>Fungi incertae sedis</taxon>
        <taxon>Mucoromycota</taxon>
        <taxon>Glomeromycotina</taxon>
        <taxon>Glomeromycetes</taxon>
        <taxon>Diversisporales</taxon>
        <taxon>Acaulosporaceae</taxon>
        <taxon>Acaulospora</taxon>
    </lineage>
</organism>
<comment type="caution">
    <text evidence="8">The sequence shown here is derived from an EMBL/GenBank/DDBJ whole genome shotgun (WGS) entry which is preliminary data.</text>
</comment>
<keyword evidence="4 7" id="KW-0472">Membrane</keyword>
<proteinExistence type="inferred from homology"/>
<dbReference type="PANTHER" id="PTHR16201">
    <property type="entry name" value="SEVEN TRANSMEMBRANE PROTEIN 1-RELATED"/>
    <property type="match status" value="1"/>
</dbReference>
<dbReference type="PANTHER" id="PTHR16201:SF34">
    <property type="entry name" value="LYSOSOMAL AMINO ACID TRANSPORTER 1"/>
    <property type="match status" value="1"/>
</dbReference>
<feature type="transmembrane region" description="Helical" evidence="7">
    <location>
        <begin position="95"/>
        <end position="115"/>
    </location>
</feature>
<comment type="similarity">
    <text evidence="5">Belongs to the laat-1 family.</text>
</comment>
<dbReference type="GO" id="GO:0034488">
    <property type="term" value="P:basic amino acid transmembrane export from vacuole"/>
    <property type="evidence" value="ECO:0007669"/>
    <property type="project" value="TreeGrafter"/>
</dbReference>